<feature type="transmembrane region" description="Helical" evidence="1">
    <location>
        <begin position="91"/>
        <end position="111"/>
    </location>
</feature>
<protein>
    <submittedName>
        <fullName evidence="2">Uncharacterized protein</fullName>
    </submittedName>
</protein>
<keyword evidence="4" id="KW-1185">Reference proteome</keyword>
<feature type="transmembrane region" description="Helical" evidence="1">
    <location>
        <begin position="51"/>
        <end position="71"/>
    </location>
</feature>
<name>A0AAP2Z3C9_9EURY</name>
<organism evidence="2 5">
    <name type="scientific">Natronoglomus mannanivorans</name>
    <dbReference type="NCBI Taxonomy" id="2979990"/>
    <lineage>
        <taxon>Archaea</taxon>
        <taxon>Methanobacteriati</taxon>
        <taxon>Methanobacteriota</taxon>
        <taxon>Stenosarchaea group</taxon>
        <taxon>Halobacteria</taxon>
        <taxon>Halobacteriales</taxon>
        <taxon>Natrialbaceae</taxon>
        <taxon>Natronoglomus</taxon>
    </lineage>
</organism>
<comment type="caution">
    <text evidence="2">The sequence shown here is derived from an EMBL/GenBank/DDBJ whole genome shotgun (WGS) entry which is preliminary data.</text>
</comment>
<proteinExistence type="predicted"/>
<dbReference type="Proteomes" id="UP001320972">
    <property type="component" value="Unassembled WGS sequence"/>
</dbReference>
<dbReference type="AlphaFoldDB" id="A0AAP2Z3C9"/>
<dbReference type="Proteomes" id="UP001321018">
    <property type="component" value="Unassembled WGS sequence"/>
</dbReference>
<evidence type="ECO:0000313" key="4">
    <source>
        <dbReference type="Proteomes" id="UP001320972"/>
    </source>
</evidence>
<keyword evidence="1" id="KW-0472">Membrane</keyword>
<gene>
    <name evidence="3" type="ORF">OB955_21325</name>
    <name evidence="2" type="ORF">OB960_24035</name>
</gene>
<evidence type="ECO:0000313" key="3">
    <source>
        <dbReference type="EMBL" id="MCU4975247.1"/>
    </source>
</evidence>
<evidence type="ECO:0000313" key="5">
    <source>
        <dbReference type="Proteomes" id="UP001321018"/>
    </source>
</evidence>
<sequence>MSDTTTTDSGEDPFEGSPLTPDRIGFAAGVMDVAVFAFLGHVLFEDPVVGAVSGLLVGIGVYLFLSSFLAGDFEEGDDARDAAVDPGTDTGFHRPAAGLALGPAGIVLFAWRFTSEDVLIGATGALVFAAVAYVVLSRVLPDP</sequence>
<dbReference type="EMBL" id="JAOPKA010000028">
    <property type="protein sequence ID" value="MCU4744446.1"/>
    <property type="molecule type" value="Genomic_DNA"/>
</dbReference>
<evidence type="ECO:0000256" key="1">
    <source>
        <dbReference type="SAM" id="Phobius"/>
    </source>
</evidence>
<keyword evidence="1" id="KW-0812">Transmembrane</keyword>
<reference evidence="2 4" key="1">
    <citation type="submission" date="2022-09" db="EMBL/GenBank/DDBJ databases">
        <title>Enrichment on poylsaccharides allowed isolation of novel metabolic and taxonomic groups of Haloarchaea.</title>
        <authorList>
            <person name="Sorokin D.Y."/>
            <person name="Elcheninov A.G."/>
            <person name="Khizhniak T.V."/>
            <person name="Kolganova T.V."/>
            <person name="Kublanov I.V."/>
        </authorList>
    </citation>
    <scope>NUCLEOTIDE SEQUENCE</scope>
    <source>
        <strain evidence="3 4">AArc-m2/3/4</strain>
        <strain evidence="2">AArc-xg1-1</strain>
    </source>
</reference>
<feature type="transmembrane region" description="Helical" evidence="1">
    <location>
        <begin position="118"/>
        <end position="136"/>
    </location>
</feature>
<dbReference type="RefSeq" id="WP_338006250.1">
    <property type="nucleotide sequence ID" value="NZ_JAOPKA010000028.1"/>
</dbReference>
<accession>A0AAP2Z3C9</accession>
<dbReference type="EMBL" id="JAOPKB010000017">
    <property type="protein sequence ID" value="MCU4975247.1"/>
    <property type="molecule type" value="Genomic_DNA"/>
</dbReference>
<keyword evidence="1" id="KW-1133">Transmembrane helix</keyword>
<feature type="transmembrane region" description="Helical" evidence="1">
    <location>
        <begin position="24"/>
        <end position="44"/>
    </location>
</feature>
<evidence type="ECO:0000313" key="2">
    <source>
        <dbReference type="EMBL" id="MCU4744446.1"/>
    </source>
</evidence>